<feature type="domain" description="VWFA" evidence="2">
    <location>
        <begin position="95"/>
        <end position="285"/>
    </location>
</feature>
<feature type="signal peptide" evidence="1">
    <location>
        <begin position="1"/>
        <end position="23"/>
    </location>
</feature>
<evidence type="ECO:0000259" key="2">
    <source>
        <dbReference type="PROSITE" id="PS50234"/>
    </source>
</evidence>
<dbReference type="STRING" id="333140.AWW68_07925"/>
<proteinExistence type="predicted"/>
<dbReference type="CDD" id="cd00198">
    <property type="entry name" value="vWFA"/>
    <property type="match status" value="1"/>
</dbReference>
<dbReference type="Proteomes" id="UP000075606">
    <property type="component" value="Unassembled WGS sequence"/>
</dbReference>
<feature type="chain" id="PRO_5007574466" description="VWFA domain-containing protein" evidence="1">
    <location>
        <begin position="24"/>
        <end position="337"/>
    </location>
</feature>
<dbReference type="PROSITE" id="PS50234">
    <property type="entry name" value="VWFA"/>
    <property type="match status" value="1"/>
</dbReference>
<dbReference type="InterPro" id="IPR002035">
    <property type="entry name" value="VWF_A"/>
</dbReference>
<evidence type="ECO:0000313" key="4">
    <source>
        <dbReference type="Proteomes" id="UP000075606"/>
    </source>
</evidence>
<keyword evidence="1" id="KW-0732">Signal</keyword>
<comment type="caution">
    <text evidence="3">The sequence shown here is derived from an EMBL/GenBank/DDBJ whole genome shotgun (WGS) entry which is preliminary data.</text>
</comment>
<accession>A0A150XAK1</accession>
<gene>
    <name evidence="3" type="ORF">AWW68_07925</name>
</gene>
<organism evidence="3 4">
    <name type="scientific">Roseivirga spongicola</name>
    <dbReference type="NCBI Taxonomy" id="333140"/>
    <lineage>
        <taxon>Bacteria</taxon>
        <taxon>Pseudomonadati</taxon>
        <taxon>Bacteroidota</taxon>
        <taxon>Cytophagia</taxon>
        <taxon>Cytophagales</taxon>
        <taxon>Roseivirgaceae</taxon>
        <taxon>Roseivirga</taxon>
    </lineage>
</organism>
<protein>
    <recommendedName>
        <fullName evidence="2">VWFA domain-containing protein</fullName>
    </recommendedName>
</protein>
<reference evidence="3 4" key="1">
    <citation type="submission" date="2016-01" db="EMBL/GenBank/DDBJ databases">
        <title>Genome sequencing of Roseivirga spongicola UST030701-084.</title>
        <authorList>
            <person name="Selvaratnam C."/>
            <person name="Thevarajoo S."/>
            <person name="Goh K.M."/>
            <person name="Ee R."/>
            <person name="Chan K.-G."/>
            <person name="Chong C.S."/>
        </authorList>
    </citation>
    <scope>NUCLEOTIDE SEQUENCE [LARGE SCALE GENOMIC DNA]</scope>
    <source>
        <strain evidence="3 4">UST030701-084</strain>
    </source>
</reference>
<dbReference type="PROSITE" id="PS51257">
    <property type="entry name" value="PROKAR_LIPOPROTEIN"/>
    <property type="match status" value="1"/>
</dbReference>
<dbReference type="Gene3D" id="3.40.50.410">
    <property type="entry name" value="von Willebrand factor, type A domain"/>
    <property type="match status" value="1"/>
</dbReference>
<evidence type="ECO:0000256" key="1">
    <source>
        <dbReference type="SAM" id="SignalP"/>
    </source>
</evidence>
<dbReference type="SMART" id="SM00327">
    <property type="entry name" value="VWA"/>
    <property type="match status" value="1"/>
</dbReference>
<name>A0A150XAK1_9BACT</name>
<keyword evidence="4" id="KW-1185">Reference proteome</keyword>
<dbReference type="InterPro" id="IPR036465">
    <property type="entry name" value="vWFA_dom_sf"/>
</dbReference>
<evidence type="ECO:0000313" key="3">
    <source>
        <dbReference type="EMBL" id="KYG75755.1"/>
    </source>
</evidence>
<dbReference type="AlphaFoldDB" id="A0A150XAK1"/>
<dbReference type="EMBL" id="LRPC01000012">
    <property type="protein sequence ID" value="KYG75755.1"/>
    <property type="molecule type" value="Genomic_DNA"/>
</dbReference>
<sequence length="337" mass="36117">MKMSNLKILLAGLLCLVYSCSGNDDTSTGLVVTIEDQFVNLPSNVSVFFRVEDGAGNGVAGLSESDFTIYENGAKISEFEATRKIQPNEQVFDYHITLLLDLSGSVLGGESLSGLKTAAKSFIDEVVPSEGAVNAQAVKMEIWWFDGSENIKQLQGTSTNRTTLKAAIDNISAQMSSDNSTNLYGAVIQGIGVASQKLSQTRQLDEIASSAVVIFTDGTDQANRNTKGQALEAVKKADRDMSIYTIGLGQEIDEPTLKSIGKTSFVSAVNIGELLDKFKEIGDLINGKANSYYLLEYCSPKRNGSNQLTIEANKGALKGSSNTFFDASDFNGSCSLE</sequence>
<dbReference type="SUPFAM" id="SSF53300">
    <property type="entry name" value="vWA-like"/>
    <property type="match status" value="1"/>
</dbReference>